<comment type="similarity">
    <text evidence="2 9">Belongs to the DNA repair enzymes AP/ExoA family.</text>
</comment>
<feature type="domain" description="Endonuclease/exonuclease/phosphatase" evidence="11">
    <location>
        <begin position="173"/>
        <end position="410"/>
    </location>
</feature>
<dbReference type="InterPro" id="IPR020847">
    <property type="entry name" value="AP_endonuclease_F1_BS"/>
</dbReference>
<evidence type="ECO:0000256" key="5">
    <source>
        <dbReference type="ARBA" id="ARBA00022842"/>
    </source>
</evidence>
<keyword evidence="7" id="KW-0464">Manganese</keyword>
<proteinExistence type="inferred from homology"/>
<evidence type="ECO:0000313" key="12">
    <source>
        <dbReference type="EMBL" id="KJE89076.1"/>
    </source>
</evidence>
<dbReference type="EC" id="3.1.-.-" evidence="9"/>
<dbReference type="InParanoid" id="A0A0D2U1L2"/>
<evidence type="ECO:0000256" key="7">
    <source>
        <dbReference type="PIRSR" id="PIRSR604808-2"/>
    </source>
</evidence>
<comment type="cofactor">
    <cofactor evidence="1">
        <name>Mn(2+)</name>
        <dbReference type="ChEBI" id="CHEBI:29035"/>
    </cofactor>
</comment>
<feature type="binding site" evidence="7">
    <location>
        <position position="315"/>
    </location>
    <ligand>
        <name>Mg(2+)</name>
        <dbReference type="ChEBI" id="CHEBI:18420"/>
        <label>1</label>
    </ligand>
</feature>
<evidence type="ECO:0000256" key="9">
    <source>
        <dbReference type="RuleBase" id="RU362131"/>
    </source>
</evidence>
<dbReference type="GO" id="GO:0003677">
    <property type="term" value="F:DNA binding"/>
    <property type="evidence" value="ECO:0007669"/>
    <property type="project" value="InterPro"/>
</dbReference>
<gene>
    <name evidence="12" type="ORF">CAOG_000628</name>
</gene>
<dbReference type="RefSeq" id="XP_004365499.2">
    <property type="nucleotide sequence ID" value="XM_004365442.2"/>
</dbReference>
<dbReference type="GO" id="GO:0046872">
    <property type="term" value="F:metal ion binding"/>
    <property type="evidence" value="ECO:0007669"/>
    <property type="project" value="UniProtKB-KW"/>
</dbReference>
<dbReference type="NCBIfam" id="TIGR00195">
    <property type="entry name" value="exoDNase_III"/>
    <property type="match status" value="1"/>
</dbReference>
<dbReference type="AlphaFoldDB" id="A0A0D2U1L2"/>
<keyword evidence="9" id="KW-0227">DNA damage</keyword>
<dbReference type="PhylomeDB" id="A0A0D2U1L2"/>
<dbReference type="NCBIfam" id="TIGR00633">
    <property type="entry name" value="xth"/>
    <property type="match status" value="1"/>
</dbReference>
<comment type="cofactor">
    <cofactor evidence="7 9">
        <name>Mg(2+)</name>
        <dbReference type="ChEBI" id="CHEBI:18420"/>
    </cofactor>
    <cofactor evidence="7 9">
        <name>Mn(2+)</name>
        <dbReference type="ChEBI" id="CHEBI:29035"/>
    </cofactor>
    <text evidence="7 9">Probably binds two magnesium or manganese ions per subunit.</text>
</comment>
<organism evidence="12 13">
    <name type="scientific">Capsaspora owczarzaki (strain ATCC 30864)</name>
    <dbReference type="NCBI Taxonomy" id="595528"/>
    <lineage>
        <taxon>Eukaryota</taxon>
        <taxon>Filasterea</taxon>
        <taxon>Capsaspora</taxon>
    </lineage>
</organism>
<dbReference type="STRING" id="595528.A0A0D2U1L2"/>
<evidence type="ECO:0000256" key="10">
    <source>
        <dbReference type="SAM" id="MobiDB-lite"/>
    </source>
</evidence>
<evidence type="ECO:0000313" key="13">
    <source>
        <dbReference type="Proteomes" id="UP000008743"/>
    </source>
</evidence>
<evidence type="ECO:0000256" key="4">
    <source>
        <dbReference type="ARBA" id="ARBA00022801"/>
    </source>
</evidence>
<keyword evidence="13" id="KW-1185">Reference proteome</keyword>
<feature type="active site" description="Proton donor/acceptor" evidence="6">
    <location>
        <position position="313"/>
    </location>
</feature>
<feature type="site" description="Important for catalytic activity" evidence="8">
    <location>
        <position position="384"/>
    </location>
</feature>
<evidence type="ECO:0000256" key="8">
    <source>
        <dbReference type="PIRSR" id="PIRSR604808-3"/>
    </source>
</evidence>
<reference evidence="13" key="1">
    <citation type="submission" date="2011-02" db="EMBL/GenBank/DDBJ databases">
        <title>The Genome Sequence of Capsaspora owczarzaki ATCC 30864.</title>
        <authorList>
            <person name="Russ C."/>
            <person name="Cuomo C."/>
            <person name="Burger G."/>
            <person name="Gray M.W."/>
            <person name="Holland P.W.H."/>
            <person name="King N."/>
            <person name="Lang F.B.F."/>
            <person name="Roger A.J."/>
            <person name="Ruiz-Trillo I."/>
            <person name="Young S.K."/>
            <person name="Zeng Q."/>
            <person name="Gargeya S."/>
            <person name="Alvarado L."/>
            <person name="Berlin A."/>
            <person name="Chapman S.B."/>
            <person name="Chen Z."/>
            <person name="Freedman E."/>
            <person name="Gellesch M."/>
            <person name="Goldberg J."/>
            <person name="Griggs A."/>
            <person name="Gujja S."/>
            <person name="Heilman E."/>
            <person name="Heiman D."/>
            <person name="Howarth C."/>
            <person name="Mehta T."/>
            <person name="Neiman D."/>
            <person name="Pearson M."/>
            <person name="Roberts A."/>
            <person name="Saif S."/>
            <person name="Shea T."/>
            <person name="Shenoy N."/>
            <person name="Sisk P."/>
            <person name="Stolte C."/>
            <person name="Sykes S."/>
            <person name="White J."/>
            <person name="Yandava C."/>
            <person name="Haas B."/>
            <person name="Nusbaum C."/>
            <person name="Birren B."/>
        </authorList>
    </citation>
    <scope>NUCLEOTIDE SEQUENCE</scope>
    <source>
        <strain evidence="13">ATCC 30864</strain>
    </source>
</reference>
<evidence type="ECO:0000256" key="3">
    <source>
        <dbReference type="ARBA" id="ARBA00022723"/>
    </source>
</evidence>
<dbReference type="OrthoDB" id="498125at2759"/>
<name>A0A0D2U1L2_CAPO3</name>
<keyword evidence="5 7" id="KW-0460">Magnesium</keyword>
<keyword evidence="4" id="KW-0378">Hydrolase</keyword>
<feature type="site" description="Transition state stabilizer" evidence="8">
    <location>
        <position position="315"/>
    </location>
</feature>
<feature type="region of interest" description="Disordered" evidence="10">
    <location>
        <begin position="91"/>
        <end position="130"/>
    </location>
</feature>
<dbReference type="GO" id="GO:0003906">
    <property type="term" value="F:DNA-(apurinic or apyrimidinic site) endonuclease activity"/>
    <property type="evidence" value="ECO:0007669"/>
    <property type="project" value="TreeGrafter"/>
</dbReference>
<sequence>MTRASTKRTAATASASDAAVDPAAAATTAAVAAPITKKTRVSKASASAAGGEDEQEAPTARRSSRAKTTTTNTATTTTTVTTTVTVASDTASAMEVDTPDDASVKGKGKKAKAPAKKAEKDDADDDAAETDAATEKTVVANVKFSAEALKTLTYTTSRAAPNGKPINFKIACWNVNGLKNAIKEGCLQYLEYEKPDVLCIQETKCGEGEIPADSAVPGYYGYWYSAQKRGYAGTGMYSKTQPIRVSFGLNVPEHDTEGRVITAEFADFYLVTAYVPNSGQKLETLPYRQTWDVAFRTYLLSLDAKKPVVLCGDLNVAHNEIDLKNPKTNKRSAGFTPQEREGFTTILGTEFVDSFRVLYPEESAYSFWSYRHNSRALNVGWRLDYFVVSQRFMQSVADSQIRSQVYGSDHCPIVLHLSL</sequence>
<protein>
    <recommendedName>
        <fullName evidence="9">DNA-(apurinic or apyrimidinic site) endonuclease</fullName>
        <ecNumber evidence="9">3.1.-.-</ecNumber>
    </recommendedName>
</protein>
<dbReference type="Gene3D" id="3.60.10.10">
    <property type="entry name" value="Endonuclease/exonuclease/phosphatase"/>
    <property type="match status" value="1"/>
</dbReference>
<feature type="binding site" evidence="7">
    <location>
        <position position="202"/>
    </location>
    <ligand>
        <name>Mg(2+)</name>
        <dbReference type="ChEBI" id="CHEBI:18420"/>
        <label>1</label>
    </ligand>
</feature>
<dbReference type="InterPro" id="IPR005135">
    <property type="entry name" value="Endo/exonuclease/phosphatase"/>
</dbReference>
<keyword evidence="3 7" id="KW-0479">Metal-binding</keyword>
<dbReference type="Pfam" id="PF03372">
    <property type="entry name" value="Exo_endo_phos"/>
    <property type="match status" value="1"/>
</dbReference>
<feature type="binding site" evidence="7">
    <location>
        <position position="409"/>
    </location>
    <ligand>
        <name>Mg(2+)</name>
        <dbReference type="ChEBI" id="CHEBI:18420"/>
        <label>1</label>
    </ligand>
</feature>
<feature type="compositionally biased region" description="Low complexity" evidence="10">
    <location>
        <begin position="1"/>
        <end position="36"/>
    </location>
</feature>
<dbReference type="PROSITE" id="PS00726">
    <property type="entry name" value="AP_NUCLEASE_F1_1"/>
    <property type="match status" value="1"/>
</dbReference>
<dbReference type="Proteomes" id="UP000008743">
    <property type="component" value="Unassembled WGS sequence"/>
</dbReference>
<dbReference type="CDD" id="cd09087">
    <property type="entry name" value="Ape1-like_AP-endo"/>
    <property type="match status" value="1"/>
</dbReference>
<dbReference type="GO" id="GO:0005634">
    <property type="term" value="C:nucleus"/>
    <property type="evidence" value="ECO:0007669"/>
    <property type="project" value="TreeGrafter"/>
</dbReference>
<feature type="binding site" evidence="7">
    <location>
        <position position="313"/>
    </location>
    <ligand>
        <name>Mg(2+)</name>
        <dbReference type="ChEBI" id="CHEBI:18420"/>
        <label>1</label>
    </ligand>
</feature>
<feature type="binding site" evidence="7">
    <location>
        <position position="410"/>
    </location>
    <ligand>
        <name>Mg(2+)</name>
        <dbReference type="ChEBI" id="CHEBI:18420"/>
        <label>1</label>
    </ligand>
</feature>
<dbReference type="eggNOG" id="KOG1294">
    <property type="taxonomic scope" value="Eukaryota"/>
</dbReference>
<feature type="binding site" evidence="7">
    <location>
        <position position="174"/>
    </location>
    <ligand>
        <name>Mg(2+)</name>
        <dbReference type="ChEBI" id="CHEBI:18420"/>
        <label>1</label>
    </ligand>
</feature>
<accession>A0A0D2U1L2</accession>
<dbReference type="InterPro" id="IPR020848">
    <property type="entry name" value="AP_endonuclease_F1_CS"/>
</dbReference>
<dbReference type="GO" id="GO:0008311">
    <property type="term" value="F:double-stranded DNA 3'-5' DNA exonuclease activity"/>
    <property type="evidence" value="ECO:0007669"/>
    <property type="project" value="TreeGrafter"/>
</dbReference>
<evidence type="ECO:0000259" key="11">
    <source>
        <dbReference type="Pfam" id="PF03372"/>
    </source>
</evidence>
<feature type="site" description="Interaction with DNA substrate" evidence="8">
    <location>
        <position position="410"/>
    </location>
</feature>
<dbReference type="PROSITE" id="PS51435">
    <property type="entry name" value="AP_NUCLEASE_F1_4"/>
    <property type="match status" value="1"/>
</dbReference>
<feature type="active site" evidence="6">
    <location>
        <position position="274"/>
    </location>
</feature>
<dbReference type="PANTHER" id="PTHR22748">
    <property type="entry name" value="AP ENDONUCLEASE"/>
    <property type="match status" value="1"/>
</dbReference>
<feature type="active site" description="Proton acceptor" evidence="6">
    <location>
        <position position="410"/>
    </location>
</feature>
<evidence type="ECO:0000256" key="6">
    <source>
        <dbReference type="PIRSR" id="PIRSR604808-1"/>
    </source>
</evidence>
<dbReference type="InterPro" id="IPR004808">
    <property type="entry name" value="AP_endonuc_1"/>
</dbReference>
<dbReference type="PROSITE" id="PS00728">
    <property type="entry name" value="AP_NUCLEASE_F1_3"/>
    <property type="match status" value="1"/>
</dbReference>
<feature type="region of interest" description="Disordered" evidence="10">
    <location>
        <begin position="1"/>
        <end position="76"/>
    </location>
</feature>
<keyword evidence="9" id="KW-0234">DNA repair</keyword>
<dbReference type="InterPro" id="IPR036691">
    <property type="entry name" value="Endo/exonu/phosph_ase_sf"/>
</dbReference>
<evidence type="ECO:0000256" key="2">
    <source>
        <dbReference type="ARBA" id="ARBA00007092"/>
    </source>
</evidence>
<evidence type="ECO:0000256" key="1">
    <source>
        <dbReference type="ARBA" id="ARBA00001936"/>
    </source>
</evidence>
<feature type="compositionally biased region" description="Basic residues" evidence="10">
    <location>
        <begin position="106"/>
        <end position="115"/>
    </location>
</feature>
<feature type="compositionally biased region" description="Low complexity" evidence="10">
    <location>
        <begin position="66"/>
        <end position="76"/>
    </location>
</feature>
<dbReference type="SUPFAM" id="SSF56219">
    <property type="entry name" value="DNase I-like"/>
    <property type="match status" value="1"/>
</dbReference>
<dbReference type="GO" id="GO:0008081">
    <property type="term" value="F:phosphoric diester hydrolase activity"/>
    <property type="evidence" value="ECO:0007669"/>
    <property type="project" value="TreeGrafter"/>
</dbReference>
<dbReference type="GO" id="GO:0006284">
    <property type="term" value="P:base-excision repair"/>
    <property type="evidence" value="ECO:0007669"/>
    <property type="project" value="TreeGrafter"/>
</dbReference>
<dbReference type="EMBL" id="KE346360">
    <property type="protein sequence ID" value="KJE89076.1"/>
    <property type="molecule type" value="Genomic_DNA"/>
</dbReference>
<dbReference type="PANTHER" id="PTHR22748:SF6">
    <property type="entry name" value="DNA-(APURINIC OR APYRIMIDINIC SITE) ENDONUCLEASE"/>
    <property type="match status" value="1"/>
</dbReference>